<name>A0A222P3K2_9GAMM</name>
<dbReference type="RefSeq" id="WP_094091293.1">
    <property type="nucleotide sequence ID" value="NZ_CP016397.1"/>
</dbReference>
<dbReference type="EMBL" id="CP016397">
    <property type="protein sequence ID" value="ASQ46434.1"/>
    <property type="molecule type" value="Genomic_DNA"/>
</dbReference>
<dbReference type="EC" id="4.2.1.46" evidence="4"/>
<evidence type="ECO:0000313" key="5">
    <source>
        <dbReference type="Proteomes" id="UP000201728"/>
    </source>
</evidence>
<dbReference type="Pfam" id="PF01370">
    <property type="entry name" value="Epimerase"/>
    <property type="match status" value="1"/>
</dbReference>
<dbReference type="Proteomes" id="UP000201728">
    <property type="component" value="Chromosome"/>
</dbReference>
<evidence type="ECO:0000256" key="1">
    <source>
        <dbReference type="ARBA" id="ARBA00005125"/>
    </source>
</evidence>
<keyword evidence="5" id="KW-1185">Reference proteome</keyword>
<evidence type="ECO:0000259" key="3">
    <source>
        <dbReference type="Pfam" id="PF01370"/>
    </source>
</evidence>
<comment type="pathway">
    <text evidence="1">Bacterial outer membrane biogenesis; LPS O-antigen biosynthesis.</text>
</comment>
<dbReference type="AlphaFoldDB" id="A0A222P3K2"/>
<protein>
    <submittedName>
        <fullName evidence="4">dTDP-glucose 4,6-dehydratase</fullName>
        <ecNumber evidence="4">4.2.1.46</ecNumber>
    </submittedName>
</protein>
<sequence>MAKILLTGATGFIGMNLVPQLRAMGHEVRCAVWKPAPWLKAEQVKINKIESQTDWSAPLKDIDFVIHLAAKVHVLEGKHQQSTSLEEYCRINSIATKEFAEQAAQHQVKRFIFLSSIKVIGERTAKDVFFTEECQENPENPYAKSKLLAEQYLQDICQKTPMEIIILRPPLVYGPGVKANFLRMMMLIAKGWPLPFGRVNNKRSFLYIDNLISAICTVLSHPAAANKTFLVADNENWSLSELLRILSTEMKIKSRLFPFPIKLLTGVFSLLGLKGMNTRLLDSLLVSNNKIKTELGWEPPIRANEGIRHTVQWYQDENNC</sequence>
<evidence type="ECO:0000256" key="2">
    <source>
        <dbReference type="ARBA" id="ARBA00007637"/>
    </source>
</evidence>
<feature type="domain" description="NAD-dependent epimerase/dehydratase" evidence="3">
    <location>
        <begin position="4"/>
        <end position="229"/>
    </location>
</feature>
<organism evidence="4 5">
    <name type="scientific">Legionella clemsonensis</name>
    <dbReference type="NCBI Taxonomy" id="1867846"/>
    <lineage>
        <taxon>Bacteria</taxon>
        <taxon>Pseudomonadati</taxon>
        <taxon>Pseudomonadota</taxon>
        <taxon>Gammaproteobacteria</taxon>
        <taxon>Legionellales</taxon>
        <taxon>Legionellaceae</taxon>
        <taxon>Legionella</taxon>
    </lineage>
</organism>
<accession>A0A222P3K2</accession>
<evidence type="ECO:0000313" key="4">
    <source>
        <dbReference type="EMBL" id="ASQ46434.1"/>
    </source>
</evidence>
<comment type="similarity">
    <text evidence="2">Belongs to the NAD(P)-dependent epimerase/dehydratase family.</text>
</comment>
<keyword evidence="4" id="KW-0456">Lyase</keyword>
<proteinExistence type="inferred from homology"/>
<dbReference type="InterPro" id="IPR036291">
    <property type="entry name" value="NAD(P)-bd_dom_sf"/>
</dbReference>
<reference evidence="5" key="1">
    <citation type="submission" date="2016-07" db="EMBL/GenBank/DDBJ databases">
        <authorList>
            <person name="Florea S."/>
            <person name="Webb J.S."/>
            <person name="Jaromczyk J."/>
            <person name="Schardl C.L."/>
        </authorList>
    </citation>
    <scope>NUCLEOTIDE SEQUENCE [LARGE SCALE GENOMIC DNA]</scope>
    <source>
        <strain evidence="5">CDC-D5610</strain>
    </source>
</reference>
<dbReference type="PANTHER" id="PTHR43000">
    <property type="entry name" value="DTDP-D-GLUCOSE 4,6-DEHYDRATASE-RELATED"/>
    <property type="match status" value="1"/>
</dbReference>
<dbReference type="Gene3D" id="3.40.50.720">
    <property type="entry name" value="NAD(P)-binding Rossmann-like Domain"/>
    <property type="match status" value="1"/>
</dbReference>
<gene>
    <name evidence="4" type="primary">rfbB_2</name>
    <name evidence="4" type="ORF">clem_09420</name>
</gene>
<dbReference type="SUPFAM" id="SSF51735">
    <property type="entry name" value="NAD(P)-binding Rossmann-fold domains"/>
    <property type="match status" value="1"/>
</dbReference>
<dbReference type="OrthoDB" id="9801056at2"/>
<dbReference type="InterPro" id="IPR001509">
    <property type="entry name" value="Epimerase_deHydtase"/>
</dbReference>
<dbReference type="GO" id="GO:0008460">
    <property type="term" value="F:dTDP-glucose 4,6-dehydratase activity"/>
    <property type="evidence" value="ECO:0007669"/>
    <property type="project" value="UniProtKB-EC"/>
</dbReference>
<dbReference type="KEGG" id="lcd:clem_09420"/>